<dbReference type="InterPro" id="IPR036890">
    <property type="entry name" value="HATPase_C_sf"/>
</dbReference>
<dbReference type="InterPro" id="IPR004358">
    <property type="entry name" value="Sig_transdc_His_kin-like_C"/>
</dbReference>
<feature type="domain" description="HPt" evidence="23">
    <location>
        <begin position="984"/>
        <end position="1078"/>
    </location>
</feature>
<evidence type="ECO:0000256" key="15">
    <source>
        <dbReference type="ARBA" id="ARBA00068150"/>
    </source>
</evidence>
<organism evidence="24 25">
    <name type="scientific">Pseudomonas mangiferae</name>
    <dbReference type="NCBI Taxonomy" id="2593654"/>
    <lineage>
        <taxon>Bacteria</taxon>
        <taxon>Pseudomonadati</taxon>
        <taxon>Pseudomonadota</taxon>
        <taxon>Gammaproteobacteria</taxon>
        <taxon>Pseudomonadales</taxon>
        <taxon>Pseudomonadaceae</taxon>
        <taxon>Pseudomonas</taxon>
    </lineage>
</organism>
<dbReference type="InterPro" id="IPR008207">
    <property type="entry name" value="Sig_transdc_His_kin_Hpt_dom"/>
</dbReference>
<evidence type="ECO:0000256" key="17">
    <source>
        <dbReference type="PROSITE-ProRule" id="PRU00169"/>
    </source>
</evidence>
<evidence type="ECO:0000256" key="4">
    <source>
        <dbReference type="ARBA" id="ARBA00022475"/>
    </source>
</evidence>
<dbReference type="PROSITE" id="PS50110">
    <property type="entry name" value="RESPONSE_REGULATORY"/>
    <property type="match status" value="2"/>
</dbReference>
<dbReference type="Pfam" id="PF08448">
    <property type="entry name" value="PAS_4"/>
    <property type="match status" value="1"/>
</dbReference>
<evidence type="ECO:0000256" key="8">
    <source>
        <dbReference type="ARBA" id="ARBA00022741"/>
    </source>
</evidence>
<dbReference type="Pfam" id="PF02518">
    <property type="entry name" value="HATPase_c"/>
    <property type="match status" value="1"/>
</dbReference>
<evidence type="ECO:0000259" key="23">
    <source>
        <dbReference type="PROSITE" id="PS50894"/>
    </source>
</evidence>
<dbReference type="PROSITE" id="PS50894">
    <property type="entry name" value="HPT"/>
    <property type="match status" value="1"/>
</dbReference>
<evidence type="ECO:0000256" key="1">
    <source>
        <dbReference type="ARBA" id="ARBA00000085"/>
    </source>
</evidence>
<evidence type="ECO:0000256" key="5">
    <source>
        <dbReference type="ARBA" id="ARBA00022553"/>
    </source>
</evidence>
<feature type="domain" description="Histidine kinase" evidence="19">
    <location>
        <begin position="447"/>
        <end position="668"/>
    </location>
</feature>
<evidence type="ECO:0000256" key="3">
    <source>
        <dbReference type="ARBA" id="ARBA00012438"/>
    </source>
</evidence>
<dbReference type="CDD" id="cd01007">
    <property type="entry name" value="PBP2_BvgS_HisK_like"/>
    <property type="match status" value="1"/>
</dbReference>
<evidence type="ECO:0000256" key="6">
    <source>
        <dbReference type="ARBA" id="ARBA00022679"/>
    </source>
</evidence>
<evidence type="ECO:0000259" key="19">
    <source>
        <dbReference type="PROSITE" id="PS50109"/>
    </source>
</evidence>
<dbReference type="Gene3D" id="3.30.450.20">
    <property type="entry name" value="PAS domain"/>
    <property type="match status" value="1"/>
</dbReference>
<dbReference type="PROSITE" id="PS50112">
    <property type="entry name" value="PAS"/>
    <property type="match status" value="1"/>
</dbReference>
<dbReference type="SUPFAM" id="SSF53850">
    <property type="entry name" value="Periplasmic binding protein-like II"/>
    <property type="match status" value="1"/>
</dbReference>
<dbReference type="Gene3D" id="1.10.287.130">
    <property type="match status" value="1"/>
</dbReference>
<comment type="caution">
    <text evidence="24">The sequence shown here is derived from an EMBL/GenBank/DDBJ whole genome shotgun (WGS) entry which is preliminary data.</text>
</comment>
<evidence type="ECO:0000256" key="13">
    <source>
        <dbReference type="ARBA" id="ARBA00023136"/>
    </source>
</evidence>
<dbReference type="SUPFAM" id="SSF55874">
    <property type="entry name" value="ATPase domain of HSP90 chaperone/DNA topoisomerase II/histidine kinase"/>
    <property type="match status" value="1"/>
</dbReference>
<evidence type="ECO:0000256" key="9">
    <source>
        <dbReference type="ARBA" id="ARBA00022777"/>
    </source>
</evidence>
<dbReference type="GO" id="GO:0000155">
    <property type="term" value="F:phosphorelay sensor kinase activity"/>
    <property type="evidence" value="ECO:0007669"/>
    <property type="project" value="InterPro"/>
</dbReference>
<dbReference type="EC" id="2.7.13.3" evidence="3"/>
<dbReference type="Proteomes" id="UP000315235">
    <property type="component" value="Unassembled WGS sequence"/>
</dbReference>
<keyword evidence="11" id="KW-1133">Transmembrane helix</keyword>
<dbReference type="SMART" id="SM00448">
    <property type="entry name" value="REC"/>
    <property type="match status" value="2"/>
</dbReference>
<evidence type="ECO:0000259" key="20">
    <source>
        <dbReference type="PROSITE" id="PS50110"/>
    </source>
</evidence>
<dbReference type="Gene3D" id="1.20.120.160">
    <property type="entry name" value="HPT domain"/>
    <property type="match status" value="1"/>
</dbReference>
<dbReference type="InterPro" id="IPR036097">
    <property type="entry name" value="HisK_dim/P_sf"/>
</dbReference>
<dbReference type="InterPro" id="IPR000700">
    <property type="entry name" value="PAS-assoc_C"/>
</dbReference>
<dbReference type="PRINTS" id="PR00344">
    <property type="entry name" value="BCTRLSENSOR"/>
</dbReference>
<dbReference type="Pfam" id="PF00497">
    <property type="entry name" value="SBP_bac_3"/>
    <property type="match status" value="1"/>
</dbReference>
<keyword evidence="12" id="KW-0902">Two-component regulatory system</keyword>
<evidence type="ECO:0000313" key="25">
    <source>
        <dbReference type="Proteomes" id="UP000315235"/>
    </source>
</evidence>
<keyword evidence="25" id="KW-1185">Reference proteome</keyword>
<dbReference type="SMART" id="SM00062">
    <property type="entry name" value="PBPb"/>
    <property type="match status" value="1"/>
</dbReference>
<dbReference type="Gene3D" id="3.40.50.2300">
    <property type="match status" value="2"/>
</dbReference>
<keyword evidence="6" id="KW-0808">Transferase</keyword>
<evidence type="ECO:0000256" key="10">
    <source>
        <dbReference type="ARBA" id="ARBA00022840"/>
    </source>
</evidence>
<dbReference type="Pfam" id="PF01627">
    <property type="entry name" value="Hpt"/>
    <property type="match status" value="1"/>
</dbReference>
<keyword evidence="9" id="KW-0418">Kinase</keyword>
<keyword evidence="7" id="KW-0812">Transmembrane</keyword>
<dbReference type="InterPro" id="IPR011006">
    <property type="entry name" value="CheY-like_superfamily"/>
</dbReference>
<dbReference type="CDD" id="cd00130">
    <property type="entry name" value="PAS"/>
    <property type="match status" value="1"/>
</dbReference>
<evidence type="ECO:0000256" key="14">
    <source>
        <dbReference type="ARBA" id="ARBA00064003"/>
    </source>
</evidence>
<dbReference type="InterPro" id="IPR001789">
    <property type="entry name" value="Sig_transdc_resp-reg_receiver"/>
</dbReference>
<keyword evidence="4" id="KW-1003">Cell membrane</keyword>
<evidence type="ECO:0000259" key="21">
    <source>
        <dbReference type="PROSITE" id="PS50112"/>
    </source>
</evidence>
<dbReference type="Gene3D" id="3.40.190.10">
    <property type="entry name" value="Periplasmic binding protein-like II"/>
    <property type="match status" value="2"/>
</dbReference>
<dbReference type="InterPro" id="IPR005467">
    <property type="entry name" value="His_kinase_dom"/>
</dbReference>
<protein>
    <recommendedName>
        <fullName evidence="15">Sensory/regulatory protein RpfC</fullName>
        <ecNumber evidence="3">2.7.13.3</ecNumber>
    </recommendedName>
</protein>
<dbReference type="AlphaFoldDB" id="A0A553H3W6"/>
<dbReference type="CDD" id="cd17546">
    <property type="entry name" value="REC_hyHK_CKI1_RcsC-like"/>
    <property type="match status" value="2"/>
</dbReference>
<dbReference type="Pfam" id="PF00072">
    <property type="entry name" value="Response_reg"/>
    <property type="match status" value="2"/>
</dbReference>
<comment type="subunit">
    <text evidence="14">At low DSF concentrations, interacts with RpfF.</text>
</comment>
<keyword evidence="13" id="KW-0472">Membrane</keyword>
<accession>A0A553H3W6</accession>
<feature type="modified residue" description="Phosphohistidine" evidence="16">
    <location>
        <position position="1023"/>
    </location>
</feature>
<dbReference type="PANTHER" id="PTHR45339:SF1">
    <property type="entry name" value="HYBRID SIGNAL TRANSDUCTION HISTIDINE KINASE J"/>
    <property type="match status" value="1"/>
</dbReference>
<dbReference type="GO" id="GO:0005524">
    <property type="term" value="F:ATP binding"/>
    <property type="evidence" value="ECO:0007669"/>
    <property type="project" value="UniProtKB-KW"/>
</dbReference>
<dbReference type="OrthoDB" id="9810730at2"/>
<keyword evidence="10" id="KW-0067">ATP-binding</keyword>
<evidence type="ECO:0000256" key="18">
    <source>
        <dbReference type="SAM" id="MobiDB-lite"/>
    </source>
</evidence>
<reference evidence="24 25" key="1">
    <citation type="submission" date="2019-07" db="EMBL/GenBank/DDBJ databases">
        <title>Pseudomonas mangiferae sp. nov., isolated from bark of mango tree in Thailand.</title>
        <authorList>
            <person name="Srisuk N."/>
            <person name="Anurat P."/>
        </authorList>
    </citation>
    <scope>NUCLEOTIDE SEQUENCE [LARGE SCALE GENOMIC DNA]</scope>
    <source>
        <strain evidence="24 25">DMKU_BBB3-04</strain>
    </source>
</reference>
<dbReference type="SMART" id="SM00388">
    <property type="entry name" value="HisKA"/>
    <property type="match status" value="1"/>
</dbReference>
<keyword evidence="8" id="KW-0547">Nucleotide-binding</keyword>
<dbReference type="SUPFAM" id="SSF47384">
    <property type="entry name" value="Homodimeric domain of signal transducing histidine kinase"/>
    <property type="match status" value="1"/>
</dbReference>
<dbReference type="Pfam" id="PF00512">
    <property type="entry name" value="HisKA"/>
    <property type="match status" value="1"/>
</dbReference>
<feature type="domain" description="Response regulatory" evidence="20">
    <location>
        <begin position="684"/>
        <end position="803"/>
    </location>
</feature>
<dbReference type="PROSITE" id="PS50113">
    <property type="entry name" value="PAC"/>
    <property type="match status" value="1"/>
</dbReference>
<evidence type="ECO:0000256" key="11">
    <source>
        <dbReference type="ARBA" id="ARBA00022989"/>
    </source>
</evidence>
<evidence type="ECO:0000313" key="24">
    <source>
        <dbReference type="EMBL" id="TRX76428.1"/>
    </source>
</evidence>
<dbReference type="SMART" id="SM00387">
    <property type="entry name" value="HATPase_c"/>
    <property type="match status" value="1"/>
</dbReference>
<dbReference type="SUPFAM" id="SSF52172">
    <property type="entry name" value="CheY-like"/>
    <property type="match status" value="2"/>
</dbReference>
<dbReference type="SUPFAM" id="SSF47226">
    <property type="entry name" value="Histidine-containing phosphotransfer domain, HPT domain"/>
    <property type="match status" value="1"/>
</dbReference>
<dbReference type="GO" id="GO:0005886">
    <property type="term" value="C:plasma membrane"/>
    <property type="evidence" value="ECO:0007669"/>
    <property type="project" value="UniProtKB-SubCell"/>
</dbReference>
<gene>
    <name evidence="24" type="ORF">FM069_02265</name>
</gene>
<feature type="modified residue" description="4-aspartylphosphate" evidence="17">
    <location>
        <position position="738"/>
    </location>
</feature>
<feature type="domain" description="Response regulatory" evidence="20">
    <location>
        <begin position="832"/>
        <end position="951"/>
    </location>
</feature>
<dbReference type="InterPro" id="IPR013656">
    <property type="entry name" value="PAS_4"/>
</dbReference>
<dbReference type="InterPro" id="IPR003594">
    <property type="entry name" value="HATPase_dom"/>
</dbReference>
<evidence type="ECO:0000256" key="12">
    <source>
        <dbReference type="ARBA" id="ARBA00023012"/>
    </source>
</evidence>
<dbReference type="EMBL" id="VJOY01000002">
    <property type="protein sequence ID" value="TRX76428.1"/>
    <property type="molecule type" value="Genomic_DNA"/>
</dbReference>
<name>A0A553H3W6_9PSED</name>
<dbReference type="Gene3D" id="3.30.565.10">
    <property type="entry name" value="Histidine kinase-like ATPase, C-terminal domain"/>
    <property type="match status" value="1"/>
</dbReference>
<feature type="domain" description="PAC" evidence="22">
    <location>
        <begin position="377"/>
        <end position="429"/>
    </location>
</feature>
<dbReference type="InterPro" id="IPR036641">
    <property type="entry name" value="HPT_dom_sf"/>
</dbReference>
<dbReference type="InterPro" id="IPR003661">
    <property type="entry name" value="HisK_dim/P_dom"/>
</dbReference>
<feature type="region of interest" description="Disordered" evidence="18">
    <location>
        <begin position="1155"/>
        <end position="1175"/>
    </location>
</feature>
<dbReference type="SMART" id="SM00091">
    <property type="entry name" value="PAS"/>
    <property type="match status" value="1"/>
</dbReference>
<dbReference type="CDD" id="cd16922">
    <property type="entry name" value="HATPase_EvgS-ArcB-TorS-like"/>
    <property type="match status" value="1"/>
</dbReference>
<dbReference type="SUPFAM" id="SSF55785">
    <property type="entry name" value="PYP-like sensor domain (PAS domain)"/>
    <property type="match status" value="1"/>
</dbReference>
<dbReference type="InterPro" id="IPR035965">
    <property type="entry name" value="PAS-like_dom_sf"/>
</dbReference>
<dbReference type="NCBIfam" id="TIGR00229">
    <property type="entry name" value="sensory_box"/>
    <property type="match status" value="1"/>
</dbReference>
<feature type="modified residue" description="4-aspartylphosphate" evidence="17">
    <location>
        <position position="884"/>
    </location>
</feature>
<dbReference type="FunFam" id="3.30.565.10:FF:000010">
    <property type="entry name" value="Sensor histidine kinase RcsC"/>
    <property type="match status" value="1"/>
</dbReference>
<proteinExistence type="predicted"/>
<feature type="domain" description="PAS" evidence="21">
    <location>
        <begin position="304"/>
        <end position="348"/>
    </location>
</feature>
<dbReference type="InterPro" id="IPR001638">
    <property type="entry name" value="Solute-binding_3/MltF_N"/>
</dbReference>
<dbReference type="CDD" id="cd00082">
    <property type="entry name" value="HisKA"/>
    <property type="match status" value="1"/>
</dbReference>
<sequence>MLVALWLYAGVVAADALQPPLSDGERALLARQPVLRVGVVQDGWPPFEFYRDGRFQGIGADYLARLGERLGLRFDAVPVADWQAAQQAMLDGRLDLLPSTARAPAREASFVFSAPYLVSSNVIFARRDTEVQSLADLAGLRVAVERGYALREVLAVRVPRIRLVTREDTEAALRALAAGEADAYVGDAIVARYLIGEFNLGNLEIRGESGFGPSELRFALRRDLAPLLPLIDRALQSLGRDERQAIQERWLPPLTEFNWGKAAEVAWPYALLLLAVLAVVLIWNRWLTEQVIERRRAEAEAQRQRSILLALLDAIPDPIWYKDPQGRYLGMNQAFAELLGRPIETLIGCDDRQLFGGWRAQEAMARDLTAMSASAPLENEVWLSYPNGRRVLFDSLRSAFHDEGGRLLGTVGVSRDITARKQSEEAMEQAKELAEEAARVKSNFLANMSHEIRTPLNAILGMSHLAQQTACDPRQRDYLDKVRQAGQHLLGILDNVLDFSRIEAGRLAVERVEFDLHAVLENLVGVIGERATAKGLELHFDVDPQLPLHLIGDPLRLGQILINYVNNAVKFTPRGQIDVIARSEGRNGERLLLYLAVRDTGIGLDPARVARLFEPFRQADNSTTRQYGGTGLGLAICRSLAEAMGGTVGADGRPGEGSLFWCRLPLGVARLQPRERPLADLRGRRALAVGERGPGASAQDLLDALGLRADAVASGAEALRDTWQSILRGEPYHFIVLDRRMADMDGIELARRIRSLESYPPPFLLLAAEDGEDYTPLRQAEVDDILAKPLRPAALRAALLRCLGTPPEADVPAAAAPAERGPEAAASLEGARVLLVEDNPLNREVACELLQQLGLEVDCAEDGEQALERLRAAPEGAFGVVLMDMQMPRLDGLGATRALRRDPRFRTVPIIAMTANAGVADRERCLTAGMNDHLAKPIEPDLLRRTLARWLAMPATPSARSDAMPEWTLPGVDIAGGLRRALGRVPSYQRQLQRFAASHRDFPECLRAALAADDRGSAERLAHGFRGLAGTLGATVLQEQAEALEQALRAGADAAALETLLQALSPTLQALSQAIDAQFEAPPVRPEAVDEASLASLVERLLALLEDDDPRAARLFDTEAGALRGAFPADYPALAAAVQGFEFQAALVLLRTAAEHRRERSPGEDEGDGQSGRRM</sequence>
<dbReference type="FunFam" id="1.10.287.130:FF:000002">
    <property type="entry name" value="Two-component osmosensing histidine kinase"/>
    <property type="match status" value="1"/>
</dbReference>
<dbReference type="PROSITE" id="PS50109">
    <property type="entry name" value="HIS_KIN"/>
    <property type="match status" value="1"/>
</dbReference>
<dbReference type="PANTHER" id="PTHR45339">
    <property type="entry name" value="HYBRID SIGNAL TRANSDUCTION HISTIDINE KINASE J"/>
    <property type="match status" value="1"/>
</dbReference>
<evidence type="ECO:0000256" key="16">
    <source>
        <dbReference type="PROSITE-ProRule" id="PRU00110"/>
    </source>
</evidence>
<evidence type="ECO:0000259" key="22">
    <source>
        <dbReference type="PROSITE" id="PS50113"/>
    </source>
</evidence>
<comment type="catalytic activity">
    <reaction evidence="1">
        <text>ATP + protein L-histidine = ADP + protein N-phospho-L-histidine.</text>
        <dbReference type="EC" id="2.7.13.3"/>
    </reaction>
</comment>
<evidence type="ECO:0000256" key="7">
    <source>
        <dbReference type="ARBA" id="ARBA00022692"/>
    </source>
</evidence>
<dbReference type="InterPro" id="IPR000014">
    <property type="entry name" value="PAS"/>
</dbReference>
<evidence type="ECO:0000256" key="2">
    <source>
        <dbReference type="ARBA" id="ARBA00004651"/>
    </source>
</evidence>
<comment type="subcellular location">
    <subcellularLocation>
        <location evidence="2">Cell membrane</location>
        <topology evidence="2">Multi-pass membrane protein</topology>
    </subcellularLocation>
</comment>
<keyword evidence="5 17" id="KW-0597">Phosphoprotein</keyword>